<proteinExistence type="predicted"/>
<evidence type="ECO:0000313" key="3">
    <source>
        <dbReference type="Proteomes" id="UP001314169"/>
    </source>
</evidence>
<gene>
    <name evidence="2" type="ORF">MPIPNATIZW_LOCUS4369</name>
</gene>
<keyword evidence="1" id="KW-0812">Transmembrane</keyword>
<sequence length="104" mass="12188">MCVFRTFKINRFPLKRGYQFLNWEMYVRSTKRRCFCSITCVYAAVLHVCILQYYMCVCCSITCVSGKLLQVTMESSPCFQNELLLCYSSVRSLLFIQKQCSKAL</sequence>
<dbReference type="Proteomes" id="UP001314169">
    <property type="component" value="Chromosome 14"/>
</dbReference>
<keyword evidence="1" id="KW-1133">Transmembrane helix</keyword>
<accession>A0ABN9ZDQ4</accession>
<keyword evidence="1" id="KW-0472">Membrane</keyword>
<evidence type="ECO:0000313" key="2">
    <source>
        <dbReference type="EMBL" id="CAK6436063.1"/>
    </source>
</evidence>
<feature type="transmembrane region" description="Helical" evidence="1">
    <location>
        <begin position="34"/>
        <end position="55"/>
    </location>
</feature>
<reference evidence="2" key="1">
    <citation type="submission" date="2023-12" db="EMBL/GenBank/DDBJ databases">
        <authorList>
            <person name="Brown T."/>
        </authorList>
    </citation>
    <scope>NUCLEOTIDE SEQUENCE</scope>
</reference>
<keyword evidence="3" id="KW-1185">Reference proteome</keyword>
<dbReference type="EMBL" id="OY882871">
    <property type="protein sequence ID" value="CAK6436063.1"/>
    <property type="molecule type" value="Genomic_DNA"/>
</dbReference>
<protein>
    <submittedName>
        <fullName evidence="2">Uncharacterized protein</fullName>
    </submittedName>
</protein>
<evidence type="ECO:0000256" key="1">
    <source>
        <dbReference type="SAM" id="Phobius"/>
    </source>
</evidence>
<organism evidence="2 3">
    <name type="scientific">Pipistrellus nathusii</name>
    <name type="common">Nathusius' pipistrelle</name>
    <dbReference type="NCBI Taxonomy" id="59473"/>
    <lineage>
        <taxon>Eukaryota</taxon>
        <taxon>Metazoa</taxon>
        <taxon>Chordata</taxon>
        <taxon>Craniata</taxon>
        <taxon>Vertebrata</taxon>
        <taxon>Euteleostomi</taxon>
        <taxon>Mammalia</taxon>
        <taxon>Eutheria</taxon>
        <taxon>Laurasiatheria</taxon>
        <taxon>Chiroptera</taxon>
        <taxon>Yangochiroptera</taxon>
        <taxon>Vespertilionidae</taxon>
        <taxon>Pipistrellus</taxon>
    </lineage>
</organism>
<name>A0ABN9ZDQ4_PIPNA</name>